<dbReference type="EMBL" id="AQPF01000035">
    <property type="protein sequence ID" value="KAF0804239.1"/>
    <property type="molecule type" value="Genomic_DNA"/>
</dbReference>
<evidence type="ECO:0000259" key="1">
    <source>
        <dbReference type="Pfam" id="PF13470"/>
    </source>
</evidence>
<sequence>MITVKRVFIVDTNVLVAGLITAVTSSATARIVDAMLAGNIIYLISPALLQEYRAVLLRPKLVRLHGLKESEIDDLLTVITANAVWHDPTSGIGGDAPDPGDNHLWDLLSSEHGAILITGDGLLRDRPPAESSIISPATMVKSFL</sequence>
<keyword evidence="3" id="KW-1185">Reference proteome</keyword>
<evidence type="ECO:0000313" key="2">
    <source>
        <dbReference type="EMBL" id="KAF0804239.1"/>
    </source>
</evidence>
<dbReference type="NCBIfam" id="TIGR00305">
    <property type="entry name" value="putative toxin-antitoxin system toxin component, PIN family"/>
    <property type="match status" value="1"/>
</dbReference>
<proteinExistence type="predicted"/>
<protein>
    <recommendedName>
        <fullName evidence="1">PIN domain-containing protein</fullName>
    </recommendedName>
</protein>
<organism evidence="2 3">
    <name type="scientific">Alcanivorax xiamenensis</name>
    <dbReference type="NCBI Taxonomy" id="1177156"/>
    <lineage>
        <taxon>Bacteria</taxon>
        <taxon>Pseudomonadati</taxon>
        <taxon>Pseudomonadota</taxon>
        <taxon>Gammaproteobacteria</taxon>
        <taxon>Oceanospirillales</taxon>
        <taxon>Alcanivoracaceae</taxon>
        <taxon>Alcanivorax</taxon>
    </lineage>
</organism>
<dbReference type="InterPro" id="IPR029060">
    <property type="entry name" value="PIN-like_dom_sf"/>
</dbReference>
<dbReference type="Proteomes" id="UP000771797">
    <property type="component" value="Unassembled WGS sequence"/>
</dbReference>
<feature type="domain" description="PIN" evidence="1">
    <location>
        <begin position="9"/>
        <end position="120"/>
    </location>
</feature>
<dbReference type="SUPFAM" id="SSF88723">
    <property type="entry name" value="PIN domain-like"/>
    <property type="match status" value="1"/>
</dbReference>
<dbReference type="Pfam" id="PF13470">
    <property type="entry name" value="PIN_3"/>
    <property type="match status" value="1"/>
</dbReference>
<dbReference type="RefSeq" id="WP_201303820.1">
    <property type="nucleotide sequence ID" value="NZ_AQPF01000035.1"/>
</dbReference>
<gene>
    <name evidence="2" type="ORF">A6D6_03235</name>
</gene>
<reference evidence="2 3" key="1">
    <citation type="submission" date="2012-09" db="EMBL/GenBank/DDBJ databases">
        <title>Genome Sequence of alkane-degrading Bacterium Alcanivorax sp. 6-D-6.</title>
        <authorList>
            <person name="Lai Q."/>
            <person name="Shao Z."/>
        </authorList>
    </citation>
    <scope>NUCLEOTIDE SEQUENCE [LARGE SCALE GENOMIC DNA]</scope>
    <source>
        <strain evidence="2 3">6-D-6</strain>
    </source>
</reference>
<accession>A0ABQ6Y4V7</accession>
<dbReference type="InterPro" id="IPR002716">
    <property type="entry name" value="PIN_dom"/>
</dbReference>
<name>A0ABQ6Y4V7_9GAMM</name>
<dbReference type="PANTHER" id="PTHR34610">
    <property type="entry name" value="SSL7007 PROTEIN"/>
    <property type="match status" value="1"/>
</dbReference>
<comment type="caution">
    <text evidence="2">The sequence shown here is derived from an EMBL/GenBank/DDBJ whole genome shotgun (WGS) entry which is preliminary data.</text>
</comment>
<evidence type="ECO:0000313" key="3">
    <source>
        <dbReference type="Proteomes" id="UP000771797"/>
    </source>
</evidence>
<dbReference type="PANTHER" id="PTHR34610:SF3">
    <property type="entry name" value="SSL7007 PROTEIN"/>
    <property type="match status" value="1"/>
</dbReference>
<dbReference type="InterPro" id="IPR002850">
    <property type="entry name" value="PIN_toxin-like"/>
</dbReference>